<dbReference type="GO" id="GO:0015035">
    <property type="term" value="F:protein-disulfide reductase activity"/>
    <property type="evidence" value="ECO:0007669"/>
    <property type="project" value="InterPro"/>
</dbReference>
<evidence type="ECO:0008006" key="3">
    <source>
        <dbReference type="Google" id="ProtNLM"/>
    </source>
</evidence>
<dbReference type="PANTHER" id="PTHR33639">
    <property type="entry name" value="THIOL-DISULFIDE OXIDOREDUCTASE DCC"/>
    <property type="match status" value="1"/>
</dbReference>
<organism evidence="1 2">
    <name type="scientific">Rhizophagus irregularis (strain DAOM 197198w)</name>
    <name type="common">Glomus intraradices</name>
    <dbReference type="NCBI Taxonomy" id="1432141"/>
    <lineage>
        <taxon>Eukaryota</taxon>
        <taxon>Fungi</taxon>
        <taxon>Fungi incertae sedis</taxon>
        <taxon>Mucoromycota</taxon>
        <taxon>Glomeromycotina</taxon>
        <taxon>Glomeromycetes</taxon>
        <taxon>Glomerales</taxon>
        <taxon>Glomeraceae</taxon>
        <taxon>Rhizophagus</taxon>
    </lineage>
</organism>
<evidence type="ECO:0000313" key="1">
    <source>
        <dbReference type="EMBL" id="EXX73043.1"/>
    </source>
</evidence>
<comment type="caution">
    <text evidence="1">The sequence shown here is derived from an EMBL/GenBank/DDBJ whole genome shotgun (WGS) entry which is preliminary data.</text>
</comment>
<sequence length="190" mass="22348">MRIVSALKLKPGLNIIVLYDGVCNICNSSVQFSMKRNNKPPIIHYASLQSKLGSYLTNYYKLPNDLSTSVLLRYHISDDFLKFNDRNLSPVLDKNKDYSTDEIINTELSLLPQPELLMKSDASLELVRYLDYPWPITYIFKIFPKTFRDGVYDWWARNRYQNFGKTDSCQAPIPEWKERILDWKEFQSSE</sequence>
<dbReference type="Pfam" id="PF04134">
    <property type="entry name" value="DCC1-like"/>
    <property type="match status" value="2"/>
</dbReference>
<protein>
    <recommendedName>
        <fullName evidence="3">Thiol-disulfide oxidoreductase</fullName>
    </recommendedName>
</protein>
<proteinExistence type="predicted"/>
<name>A0A015N1R0_RHIIW</name>
<keyword evidence="2" id="KW-1185">Reference proteome</keyword>
<accession>A0A015N1R0</accession>
<evidence type="ECO:0000313" key="2">
    <source>
        <dbReference type="Proteomes" id="UP000022910"/>
    </source>
</evidence>
<dbReference type="EMBL" id="JEMT01014887">
    <property type="protein sequence ID" value="EXX73043.1"/>
    <property type="molecule type" value="Genomic_DNA"/>
</dbReference>
<dbReference type="OrthoDB" id="410458at2759"/>
<gene>
    <name evidence="1" type="ORF">RirG_063830</name>
</gene>
<dbReference type="HOGENOM" id="CLU_092206_2_1_1"/>
<dbReference type="AlphaFoldDB" id="A0A015N1R0"/>
<dbReference type="Proteomes" id="UP000022910">
    <property type="component" value="Unassembled WGS sequence"/>
</dbReference>
<dbReference type="PANTHER" id="PTHR33639:SF2">
    <property type="entry name" value="DUF393 DOMAIN-CONTAINING PROTEIN"/>
    <property type="match status" value="1"/>
</dbReference>
<dbReference type="InterPro" id="IPR052927">
    <property type="entry name" value="DCC_oxidoreductase"/>
</dbReference>
<reference evidence="1 2" key="1">
    <citation type="submission" date="2014-02" db="EMBL/GenBank/DDBJ databases">
        <title>Single nucleus genome sequencing reveals high similarity among nuclei of an endomycorrhizal fungus.</title>
        <authorList>
            <person name="Lin K."/>
            <person name="Geurts R."/>
            <person name="Zhang Z."/>
            <person name="Limpens E."/>
            <person name="Saunders D.G."/>
            <person name="Mu D."/>
            <person name="Pang E."/>
            <person name="Cao H."/>
            <person name="Cha H."/>
            <person name="Lin T."/>
            <person name="Zhou Q."/>
            <person name="Shang Y."/>
            <person name="Li Y."/>
            <person name="Ivanov S."/>
            <person name="Sharma T."/>
            <person name="Velzen R.V."/>
            <person name="Ruijter N.D."/>
            <person name="Aanen D.K."/>
            <person name="Win J."/>
            <person name="Kamoun S."/>
            <person name="Bisseling T."/>
            <person name="Huang S."/>
        </authorList>
    </citation>
    <scope>NUCLEOTIDE SEQUENCE [LARGE SCALE GENOMIC DNA]</scope>
    <source>
        <strain evidence="2">DAOM197198w</strain>
    </source>
</reference>
<dbReference type="InterPro" id="IPR007263">
    <property type="entry name" value="DCC1-like"/>
</dbReference>